<dbReference type="EMBL" id="JAPHNI010000152">
    <property type="protein sequence ID" value="KAJ8115207.1"/>
    <property type="molecule type" value="Genomic_DNA"/>
</dbReference>
<proteinExistence type="predicted"/>
<sequence>MYWRSTRPVASSLAQSSAATTLVTGDLSASVASSTTLRTILDPGSNTHVTNTRAYSWKKRADSKGDVVKAGDQELIIQEWGDVVLLINTLKGTEQIELTYVAYVPGFLTNVVGRWNNVISKLQYMGGHWLIDADDIERPDAASLLAASASASAYTHKKYSYEPRKPLQLTSKEAHIMWGHAGRQAINHLPKSVDGLQLIDSNPAPNQRPPREPATRPFERISIDLIQLLKRGKHCYNGDQYLFHMVDQNTKWHEGCCIPDKTKSTLTRVFERLLAKIKRQFRSQVAIVRLNMETGYVELLEVCRDLGVAVEPRATEAQNRAIKRAGRSLITQARAIRLNAGLPEEYVNECVMSAIYLLNQTPVEAIDWSCPYTRVKGVKPSVAHLEVIGAKAYDSTLPTSSESGYQH</sequence>
<gene>
    <name evidence="1" type="ORF">OPT61_g3085</name>
</gene>
<keyword evidence="2" id="KW-1185">Reference proteome</keyword>
<comment type="caution">
    <text evidence="1">The sequence shown here is derived from an EMBL/GenBank/DDBJ whole genome shotgun (WGS) entry which is preliminary data.</text>
</comment>
<evidence type="ECO:0000313" key="1">
    <source>
        <dbReference type="EMBL" id="KAJ8115207.1"/>
    </source>
</evidence>
<evidence type="ECO:0000313" key="2">
    <source>
        <dbReference type="Proteomes" id="UP001153331"/>
    </source>
</evidence>
<reference evidence="1" key="1">
    <citation type="submission" date="2022-11" db="EMBL/GenBank/DDBJ databases">
        <title>Genome Sequence of Boeremia exigua.</title>
        <authorList>
            <person name="Buettner E."/>
        </authorList>
    </citation>
    <scope>NUCLEOTIDE SEQUENCE</scope>
    <source>
        <strain evidence="1">CU02</strain>
    </source>
</reference>
<dbReference type="Proteomes" id="UP001153331">
    <property type="component" value="Unassembled WGS sequence"/>
</dbReference>
<organism evidence="1 2">
    <name type="scientific">Boeremia exigua</name>
    <dbReference type="NCBI Taxonomy" id="749465"/>
    <lineage>
        <taxon>Eukaryota</taxon>
        <taxon>Fungi</taxon>
        <taxon>Dikarya</taxon>
        <taxon>Ascomycota</taxon>
        <taxon>Pezizomycotina</taxon>
        <taxon>Dothideomycetes</taxon>
        <taxon>Pleosporomycetidae</taxon>
        <taxon>Pleosporales</taxon>
        <taxon>Pleosporineae</taxon>
        <taxon>Didymellaceae</taxon>
        <taxon>Boeremia</taxon>
    </lineage>
</organism>
<protein>
    <submittedName>
        <fullName evidence="1">Uncharacterized protein</fullName>
    </submittedName>
</protein>
<name>A0ACC2IJ61_9PLEO</name>
<accession>A0ACC2IJ61</accession>